<organism evidence="1 2">
    <name type="scientific">Mesorhizobium amorphae CCNWGS0123</name>
    <dbReference type="NCBI Taxonomy" id="1082933"/>
    <lineage>
        <taxon>Bacteria</taxon>
        <taxon>Pseudomonadati</taxon>
        <taxon>Pseudomonadota</taxon>
        <taxon>Alphaproteobacteria</taxon>
        <taxon>Hyphomicrobiales</taxon>
        <taxon>Phyllobacteriaceae</taxon>
        <taxon>Mesorhizobium</taxon>
    </lineage>
</organism>
<reference evidence="1 2" key="1">
    <citation type="journal article" date="2012" name="J. Bacteriol.">
        <title>Draft Genome Sequence of Plant Growth-Promoting Rhizobium Mesorhizobium amorphae, Isolated from Zinc-Lead Mine Tailings.</title>
        <authorList>
            <person name="Hao X."/>
            <person name="Lin Y."/>
            <person name="Johnstone L."/>
            <person name="Baltrus D.A."/>
            <person name="Miller S.J."/>
            <person name="Wei G."/>
            <person name="Rensing C."/>
        </authorList>
    </citation>
    <scope>NUCLEOTIDE SEQUENCE [LARGE SCALE GENOMIC DNA]</scope>
    <source>
        <strain evidence="1 2">CCNWGS0123</strain>
    </source>
</reference>
<name>G6YK16_9HYPH</name>
<dbReference type="Proteomes" id="UP000002949">
    <property type="component" value="Unassembled WGS sequence"/>
</dbReference>
<proteinExistence type="predicted"/>
<evidence type="ECO:0000313" key="2">
    <source>
        <dbReference type="Proteomes" id="UP000002949"/>
    </source>
</evidence>
<accession>G6YK16</accession>
<sequence length="91" mass="10260">MSMKVIDAKPEKQFFLMLLRLFQKAVEHLFFPKSLPSPLVPTIGPTLAASRLAVHIQLVGWRPEQTTTMGEIRKPLSVSNFNSTLILKRDG</sequence>
<dbReference type="EMBL" id="AGSN01000228">
    <property type="protein sequence ID" value="EHH04188.1"/>
    <property type="molecule type" value="Genomic_DNA"/>
</dbReference>
<gene>
    <name evidence="1" type="ORF">MEA186_31751</name>
</gene>
<protein>
    <submittedName>
        <fullName evidence="1">Uncharacterized protein</fullName>
    </submittedName>
</protein>
<dbReference type="KEGG" id="mamo:A6B35_31865"/>
<keyword evidence="2" id="KW-1185">Reference proteome</keyword>
<dbReference type="AlphaFoldDB" id="G6YK16"/>
<evidence type="ECO:0000313" key="1">
    <source>
        <dbReference type="EMBL" id="EHH04188.1"/>
    </source>
</evidence>
<dbReference type="RefSeq" id="WP_006206134.1">
    <property type="nucleotide sequence ID" value="NZ_AGSN01000228.1"/>
</dbReference>